<feature type="transmembrane region" description="Helical" evidence="1">
    <location>
        <begin position="208"/>
        <end position="229"/>
    </location>
</feature>
<evidence type="ECO:0000313" key="2">
    <source>
        <dbReference type="EMBL" id="CAA9284940.1"/>
    </source>
</evidence>
<dbReference type="InterPro" id="IPR036259">
    <property type="entry name" value="MFS_trans_sf"/>
</dbReference>
<feature type="transmembrane region" description="Helical" evidence="1">
    <location>
        <begin position="40"/>
        <end position="59"/>
    </location>
</feature>
<protein>
    <recommendedName>
        <fullName evidence="3">Major facilitator superfamily (MFS) profile domain-containing protein</fullName>
    </recommendedName>
</protein>
<dbReference type="PANTHER" id="PTHR23530:SF1">
    <property type="entry name" value="PERMEASE, MAJOR FACILITATOR SUPERFAMILY-RELATED"/>
    <property type="match status" value="1"/>
</dbReference>
<keyword evidence="1" id="KW-0812">Transmembrane</keyword>
<dbReference type="Pfam" id="PF07690">
    <property type="entry name" value="MFS_1"/>
    <property type="match status" value="1"/>
</dbReference>
<evidence type="ECO:0000256" key="1">
    <source>
        <dbReference type="SAM" id="Phobius"/>
    </source>
</evidence>
<dbReference type="Gene3D" id="1.20.1250.20">
    <property type="entry name" value="MFS general substrate transporter like domains"/>
    <property type="match status" value="1"/>
</dbReference>
<dbReference type="CDD" id="cd06174">
    <property type="entry name" value="MFS"/>
    <property type="match status" value="1"/>
</dbReference>
<evidence type="ECO:0008006" key="3">
    <source>
        <dbReference type="Google" id="ProtNLM"/>
    </source>
</evidence>
<dbReference type="InterPro" id="IPR053160">
    <property type="entry name" value="MFS_DHA3_Transporter"/>
</dbReference>
<proteinExistence type="predicted"/>
<feature type="non-terminal residue" evidence="2">
    <location>
        <position position="327"/>
    </location>
</feature>
<dbReference type="EMBL" id="CADCTR010001181">
    <property type="protein sequence ID" value="CAA9284940.1"/>
    <property type="molecule type" value="Genomic_DNA"/>
</dbReference>
<dbReference type="PANTHER" id="PTHR23530">
    <property type="entry name" value="TRANSPORT PROTEIN-RELATED"/>
    <property type="match status" value="1"/>
</dbReference>
<feature type="transmembrane region" description="Helical" evidence="1">
    <location>
        <begin position="291"/>
        <end position="317"/>
    </location>
</feature>
<feature type="transmembrane region" description="Helical" evidence="1">
    <location>
        <begin position="155"/>
        <end position="177"/>
    </location>
</feature>
<dbReference type="AlphaFoldDB" id="A0A6J4JR15"/>
<name>A0A6J4JR15_9CHLR</name>
<reference evidence="2" key="1">
    <citation type="submission" date="2020-02" db="EMBL/GenBank/DDBJ databases">
        <authorList>
            <person name="Meier V. D."/>
        </authorList>
    </citation>
    <scope>NUCLEOTIDE SEQUENCE</scope>
    <source>
        <strain evidence="2">AVDCRST_MAG93</strain>
    </source>
</reference>
<keyword evidence="1" id="KW-1133">Transmembrane helix</keyword>
<feature type="transmembrane region" description="Helical" evidence="1">
    <location>
        <begin position="71"/>
        <end position="103"/>
    </location>
</feature>
<keyword evidence="1" id="KW-0472">Membrane</keyword>
<dbReference type="SUPFAM" id="SSF103473">
    <property type="entry name" value="MFS general substrate transporter"/>
    <property type="match status" value="1"/>
</dbReference>
<feature type="transmembrane region" description="Helical" evidence="1">
    <location>
        <begin position="249"/>
        <end position="270"/>
    </location>
</feature>
<gene>
    <name evidence="2" type="ORF">AVDCRST_MAG93-3457</name>
</gene>
<sequence length="327" mass="34347">MLFPAYRVYLAFSAATALAGAAFGTLSGLYRVQTAGLDPLQLVLIGTALEMTVFLFEVPTGIVADLYSRKLSVLIGFALIGAGFALEGAVPVFTVMLLAQIVWGLGYTFTSGAIDAWLSDEIGGEAANRAFLRATQVQQLAGFAGIGLSVALGSIYLGLPMIVGGGIYLVSAAGLIFTMPERGFRPHPEAAREPFSAMHKILGAGLKLVRRTPVILTIFVITALLGASSETFDRLSEAHFLQDIGLPEVLSPALWFGLIAAASSLLAVLVTEVVRRRVDTNAHIAVARALFGINVLLTLSVLGFGLAGNFTLALAFYGSAVLLRVTA</sequence>
<dbReference type="InterPro" id="IPR011701">
    <property type="entry name" value="MFS"/>
</dbReference>
<dbReference type="GO" id="GO:0022857">
    <property type="term" value="F:transmembrane transporter activity"/>
    <property type="evidence" value="ECO:0007669"/>
    <property type="project" value="InterPro"/>
</dbReference>
<organism evidence="2">
    <name type="scientific">uncultured Chloroflexia bacterium</name>
    <dbReference type="NCBI Taxonomy" id="1672391"/>
    <lineage>
        <taxon>Bacteria</taxon>
        <taxon>Bacillati</taxon>
        <taxon>Chloroflexota</taxon>
        <taxon>Chloroflexia</taxon>
        <taxon>environmental samples</taxon>
    </lineage>
</organism>
<accession>A0A6J4JR15</accession>